<keyword evidence="2" id="KW-1185">Reference proteome</keyword>
<name>A0A0X8JR27_9BACT</name>
<dbReference type="STRING" id="888061.AXF15_09580"/>
<proteinExistence type="predicted"/>
<dbReference type="RefSeq" id="WP_066606581.1">
    <property type="nucleotide sequence ID" value="NZ_CP014230.1"/>
</dbReference>
<gene>
    <name evidence="1" type="ORF">AXF15_09580</name>
</gene>
<evidence type="ECO:0000313" key="1">
    <source>
        <dbReference type="EMBL" id="AMD93323.1"/>
    </source>
</evidence>
<reference evidence="2" key="1">
    <citation type="submission" date="2016-02" db="EMBL/GenBank/DDBJ databases">
        <authorList>
            <person name="Holder M.E."/>
            <person name="Ajami N.J."/>
            <person name="Petrosino J.F."/>
        </authorList>
    </citation>
    <scope>NUCLEOTIDE SEQUENCE [LARGE SCALE GENOMIC DNA]</scope>
    <source>
        <strain evidence="2">DSM 12838</strain>
    </source>
</reference>
<sequence>MTLPGHYLGGLTTYAAHLPWDMEYSIELDENGHYRLFSRDTEGRVRQQHWGTSGRALAEFALRNGFDAEDLLRDLHAIDPGFAADFEACLRR</sequence>
<dbReference type="KEGG" id="doa:AXF15_09580"/>
<evidence type="ECO:0000313" key="2">
    <source>
        <dbReference type="Proteomes" id="UP000063964"/>
    </source>
</evidence>
<organism evidence="1 2">
    <name type="scientific">Desulfomicrobium orale DSM 12838</name>
    <dbReference type="NCBI Taxonomy" id="888061"/>
    <lineage>
        <taxon>Bacteria</taxon>
        <taxon>Pseudomonadati</taxon>
        <taxon>Thermodesulfobacteriota</taxon>
        <taxon>Desulfovibrionia</taxon>
        <taxon>Desulfovibrionales</taxon>
        <taxon>Desulfomicrobiaceae</taxon>
        <taxon>Desulfomicrobium</taxon>
    </lineage>
</organism>
<dbReference type="Proteomes" id="UP000063964">
    <property type="component" value="Chromosome"/>
</dbReference>
<protein>
    <submittedName>
        <fullName evidence="1">Uncharacterized protein</fullName>
    </submittedName>
</protein>
<dbReference type="OrthoDB" id="5471548at2"/>
<dbReference type="AlphaFoldDB" id="A0A0X8JR27"/>
<dbReference type="EMBL" id="CP014230">
    <property type="protein sequence ID" value="AMD93323.1"/>
    <property type="molecule type" value="Genomic_DNA"/>
</dbReference>
<accession>A0A0X8JR27</accession>